<gene>
    <name evidence="2" type="ORF">C5167_038789</name>
</gene>
<organism evidence="2 3">
    <name type="scientific">Papaver somniferum</name>
    <name type="common">Opium poppy</name>
    <dbReference type="NCBI Taxonomy" id="3469"/>
    <lineage>
        <taxon>Eukaryota</taxon>
        <taxon>Viridiplantae</taxon>
        <taxon>Streptophyta</taxon>
        <taxon>Embryophyta</taxon>
        <taxon>Tracheophyta</taxon>
        <taxon>Spermatophyta</taxon>
        <taxon>Magnoliopsida</taxon>
        <taxon>Ranunculales</taxon>
        <taxon>Papaveraceae</taxon>
        <taxon>Papaveroideae</taxon>
        <taxon>Papaver</taxon>
    </lineage>
</organism>
<feature type="region of interest" description="Disordered" evidence="1">
    <location>
        <begin position="80"/>
        <end position="100"/>
    </location>
</feature>
<evidence type="ECO:0000313" key="3">
    <source>
        <dbReference type="Proteomes" id="UP000316621"/>
    </source>
</evidence>
<dbReference type="AlphaFoldDB" id="A0A4Y7IDW0"/>
<accession>A0A4Y7IDW0</accession>
<evidence type="ECO:0000313" key="2">
    <source>
        <dbReference type="EMBL" id="RZC45841.1"/>
    </source>
</evidence>
<proteinExistence type="predicted"/>
<feature type="compositionally biased region" description="Polar residues" evidence="1">
    <location>
        <begin position="27"/>
        <end position="41"/>
    </location>
</feature>
<sequence length="100" mass="11305">MWHPRDENLLKILGISEGYAEEEDLNNESSPPTKDTTSTAQDDGLLKTLETKVAELTKQMDGIAVEVRILRSQWTSKLIRARRQTKNAAPDVEERTPAKK</sequence>
<dbReference type="Proteomes" id="UP000316621">
    <property type="component" value="Chromosome 1"/>
</dbReference>
<reference evidence="2 3" key="1">
    <citation type="journal article" date="2018" name="Science">
        <title>The opium poppy genome and morphinan production.</title>
        <authorList>
            <person name="Guo L."/>
            <person name="Winzer T."/>
            <person name="Yang X."/>
            <person name="Li Y."/>
            <person name="Ning Z."/>
            <person name="He Z."/>
            <person name="Teodor R."/>
            <person name="Lu Y."/>
            <person name="Bowser T.A."/>
            <person name="Graham I.A."/>
            <person name="Ye K."/>
        </authorList>
    </citation>
    <scope>NUCLEOTIDE SEQUENCE [LARGE SCALE GENOMIC DNA]</scope>
    <source>
        <strain evidence="3">cv. HN1</strain>
        <tissue evidence="2">Leaves</tissue>
    </source>
</reference>
<keyword evidence="3" id="KW-1185">Reference proteome</keyword>
<dbReference type="Gramene" id="RZC45841">
    <property type="protein sequence ID" value="RZC45841"/>
    <property type="gene ID" value="C5167_038789"/>
</dbReference>
<evidence type="ECO:0000256" key="1">
    <source>
        <dbReference type="SAM" id="MobiDB-lite"/>
    </source>
</evidence>
<name>A0A4Y7IDW0_PAPSO</name>
<dbReference type="EMBL" id="CM010715">
    <property type="protein sequence ID" value="RZC45841.1"/>
    <property type="molecule type" value="Genomic_DNA"/>
</dbReference>
<protein>
    <submittedName>
        <fullName evidence="2">Uncharacterized protein</fullName>
    </submittedName>
</protein>
<feature type="region of interest" description="Disordered" evidence="1">
    <location>
        <begin position="20"/>
        <end position="44"/>
    </location>
</feature>